<evidence type="ECO:0000256" key="10">
    <source>
        <dbReference type="ARBA" id="ARBA00022833"/>
    </source>
</evidence>
<comment type="caution">
    <text evidence="18">The sequence shown here is derived from an EMBL/GenBank/DDBJ whole genome shotgun (WGS) entry which is preliminary data.</text>
</comment>
<evidence type="ECO:0000256" key="8">
    <source>
        <dbReference type="ARBA" id="ARBA00022771"/>
    </source>
</evidence>
<evidence type="ECO:0000313" key="19">
    <source>
        <dbReference type="Proteomes" id="UP000516437"/>
    </source>
</evidence>
<feature type="compositionally biased region" description="Low complexity" evidence="15">
    <location>
        <begin position="243"/>
        <end position="255"/>
    </location>
</feature>
<dbReference type="SMART" id="SM00184">
    <property type="entry name" value="RING"/>
    <property type="match status" value="1"/>
</dbReference>
<evidence type="ECO:0000256" key="6">
    <source>
        <dbReference type="ARBA" id="ARBA00022692"/>
    </source>
</evidence>
<reference evidence="18 19" key="1">
    <citation type="journal article" date="2019" name="Plant Biotechnol. J.">
        <title>The red bayberry genome and genetic basis of sex determination.</title>
        <authorList>
            <person name="Jia H.M."/>
            <person name="Jia H.J."/>
            <person name="Cai Q.L."/>
            <person name="Wang Y."/>
            <person name="Zhao H.B."/>
            <person name="Yang W.F."/>
            <person name="Wang G.Y."/>
            <person name="Li Y.H."/>
            <person name="Zhan D.L."/>
            <person name="Shen Y.T."/>
            <person name="Niu Q.F."/>
            <person name="Chang L."/>
            <person name="Qiu J."/>
            <person name="Zhao L."/>
            <person name="Xie H.B."/>
            <person name="Fu W.Y."/>
            <person name="Jin J."/>
            <person name="Li X.W."/>
            <person name="Jiao Y."/>
            <person name="Zhou C.C."/>
            <person name="Tu T."/>
            <person name="Chai C.Y."/>
            <person name="Gao J.L."/>
            <person name="Fan L.J."/>
            <person name="van de Weg E."/>
            <person name="Wang J.Y."/>
            <person name="Gao Z.S."/>
        </authorList>
    </citation>
    <scope>NUCLEOTIDE SEQUENCE [LARGE SCALE GENOMIC DNA]</scope>
    <source>
        <tissue evidence="18">Leaves</tissue>
    </source>
</reference>
<accession>A0A6A1UI97</accession>
<evidence type="ECO:0000256" key="1">
    <source>
        <dbReference type="ARBA" id="ARBA00000900"/>
    </source>
</evidence>
<dbReference type="PANTHER" id="PTHR46913:SF1">
    <property type="entry name" value="RING-H2 FINGER PROTEIN ATL16"/>
    <property type="match status" value="1"/>
</dbReference>
<evidence type="ECO:0000256" key="15">
    <source>
        <dbReference type="SAM" id="MobiDB-lite"/>
    </source>
</evidence>
<keyword evidence="9" id="KW-0833">Ubl conjugation pathway</keyword>
<name>A0A6A1UI97_9ROSI</name>
<dbReference type="EMBL" id="RXIC02000451">
    <property type="protein sequence ID" value="KAB1199547.1"/>
    <property type="molecule type" value="Genomic_DNA"/>
</dbReference>
<keyword evidence="19" id="KW-1185">Reference proteome</keyword>
<evidence type="ECO:0000256" key="12">
    <source>
        <dbReference type="ARBA" id="ARBA00023136"/>
    </source>
</evidence>
<organism evidence="18 19">
    <name type="scientific">Morella rubra</name>
    <name type="common">Chinese bayberry</name>
    <dbReference type="NCBI Taxonomy" id="262757"/>
    <lineage>
        <taxon>Eukaryota</taxon>
        <taxon>Viridiplantae</taxon>
        <taxon>Streptophyta</taxon>
        <taxon>Embryophyta</taxon>
        <taxon>Tracheophyta</taxon>
        <taxon>Spermatophyta</taxon>
        <taxon>Magnoliopsida</taxon>
        <taxon>eudicotyledons</taxon>
        <taxon>Gunneridae</taxon>
        <taxon>Pentapetalae</taxon>
        <taxon>rosids</taxon>
        <taxon>fabids</taxon>
        <taxon>Fagales</taxon>
        <taxon>Myricaceae</taxon>
        <taxon>Morella</taxon>
    </lineage>
</organism>
<dbReference type="OrthoDB" id="8062037at2759"/>
<proteinExistence type="inferred from homology"/>
<protein>
    <recommendedName>
        <fullName evidence="4">RING-type E3 ubiquitin transferase</fullName>
        <ecNumber evidence="4">2.3.2.27</ecNumber>
    </recommendedName>
</protein>
<comment type="subcellular location">
    <subcellularLocation>
        <location evidence="2">Membrane</location>
        <topology evidence="2">Single-pass membrane protein</topology>
    </subcellularLocation>
</comment>
<dbReference type="EC" id="2.3.2.27" evidence="4"/>
<evidence type="ECO:0000256" key="2">
    <source>
        <dbReference type="ARBA" id="ARBA00004167"/>
    </source>
</evidence>
<keyword evidence="11 16" id="KW-1133">Transmembrane helix</keyword>
<keyword evidence="6 16" id="KW-0812">Transmembrane</keyword>
<dbReference type="SMR" id="A0A6A1UI97"/>
<dbReference type="InterPro" id="IPR013083">
    <property type="entry name" value="Znf_RING/FYVE/PHD"/>
</dbReference>
<feature type="domain" description="RING-type" evidence="17">
    <location>
        <begin position="100"/>
        <end position="142"/>
    </location>
</feature>
<dbReference type="AlphaFoldDB" id="A0A6A1UI97"/>
<sequence>MDGMSTPSHSSGTFYTPLLISLAGVVSTSLALVAYHLILVRYCLWRRRQRRRLANRNSNQMPGGHSATGVDQKVLDAIPVLSYSTKIIEGELFRVDQSECVVCLGELEEGDMVRLLPNCGHAFHVPCIDEWFLAHSNCPVCRAPIVAPTSPENPLSIEIERVQVVQSSPRLHGQGADHGAVDVSASGLSGARSGGWLRHCASLVLPREGNPRRVSTGLKRSFSMGHVAHIDHNIQEEREEAFSASSSSSSLSSLSTKDVPMHNKLYRARSVGQLDRKSMLMRSFFQLRLGRDSSRADGILPY</sequence>
<comment type="similarity">
    <text evidence="13">Belongs to the RING-type zinc finger family. ATL subfamily.</text>
</comment>
<comment type="catalytic activity">
    <reaction evidence="1">
        <text>S-ubiquitinyl-[E2 ubiquitin-conjugating enzyme]-L-cysteine + [acceptor protein]-L-lysine = [E2 ubiquitin-conjugating enzyme]-L-cysteine + N(6)-ubiquitinyl-[acceptor protein]-L-lysine.</text>
        <dbReference type="EC" id="2.3.2.27"/>
    </reaction>
</comment>
<evidence type="ECO:0000313" key="18">
    <source>
        <dbReference type="EMBL" id="KAB1199547.1"/>
    </source>
</evidence>
<keyword evidence="5" id="KW-0808">Transferase</keyword>
<dbReference type="InterPro" id="IPR001841">
    <property type="entry name" value="Znf_RING"/>
</dbReference>
<evidence type="ECO:0000256" key="5">
    <source>
        <dbReference type="ARBA" id="ARBA00022679"/>
    </source>
</evidence>
<evidence type="ECO:0000259" key="17">
    <source>
        <dbReference type="PROSITE" id="PS50089"/>
    </source>
</evidence>
<keyword evidence="10" id="KW-0862">Zinc</keyword>
<dbReference type="Proteomes" id="UP000516437">
    <property type="component" value="Unassembled WGS sequence"/>
</dbReference>
<feature type="transmembrane region" description="Helical" evidence="16">
    <location>
        <begin position="20"/>
        <end position="44"/>
    </location>
</feature>
<keyword evidence="7" id="KW-0479">Metal-binding</keyword>
<dbReference type="PROSITE" id="PS50089">
    <property type="entry name" value="ZF_RING_2"/>
    <property type="match status" value="1"/>
</dbReference>
<evidence type="ECO:0000256" key="9">
    <source>
        <dbReference type="ARBA" id="ARBA00022786"/>
    </source>
</evidence>
<evidence type="ECO:0000256" key="4">
    <source>
        <dbReference type="ARBA" id="ARBA00012483"/>
    </source>
</evidence>
<dbReference type="Gene3D" id="3.30.40.10">
    <property type="entry name" value="Zinc/RING finger domain, C3HC4 (zinc finger)"/>
    <property type="match status" value="1"/>
</dbReference>
<dbReference type="GO" id="GO:0061630">
    <property type="term" value="F:ubiquitin protein ligase activity"/>
    <property type="evidence" value="ECO:0007669"/>
    <property type="project" value="UniProtKB-EC"/>
</dbReference>
<evidence type="ECO:0000256" key="7">
    <source>
        <dbReference type="ARBA" id="ARBA00022723"/>
    </source>
</evidence>
<dbReference type="GO" id="GO:0016567">
    <property type="term" value="P:protein ubiquitination"/>
    <property type="evidence" value="ECO:0007669"/>
    <property type="project" value="UniProtKB-UniPathway"/>
</dbReference>
<dbReference type="SUPFAM" id="SSF57850">
    <property type="entry name" value="RING/U-box"/>
    <property type="match status" value="1"/>
</dbReference>
<dbReference type="GO" id="GO:0008270">
    <property type="term" value="F:zinc ion binding"/>
    <property type="evidence" value="ECO:0007669"/>
    <property type="project" value="UniProtKB-KW"/>
</dbReference>
<evidence type="ECO:0000256" key="16">
    <source>
        <dbReference type="SAM" id="Phobius"/>
    </source>
</evidence>
<comment type="pathway">
    <text evidence="3">Protein modification; protein ubiquitination.</text>
</comment>
<evidence type="ECO:0000256" key="11">
    <source>
        <dbReference type="ARBA" id="ARBA00022989"/>
    </source>
</evidence>
<dbReference type="GO" id="GO:0016020">
    <property type="term" value="C:membrane"/>
    <property type="evidence" value="ECO:0007669"/>
    <property type="project" value="UniProtKB-SubCell"/>
</dbReference>
<dbReference type="InterPro" id="IPR044600">
    <property type="entry name" value="ATL1/ATL16-like"/>
</dbReference>
<dbReference type="Pfam" id="PF13639">
    <property type="entry name" value="zf-RING_2"/>
    <property type="match status" value="1"/>
</dbReference>
<dbReference type="PANTHER" id="PTHR46913">
    <property type="entry name" value="RING-H2 FINGER PROTEIN ATL16"/>
    <property type="match status" value="1"/>
</dbReference>
<gene>
    <name evidence="18" type="ORF">CJ030_MR0G020451</name>
</gene>
<evidence type="ECO:0000256" key="13">
    <source>
        <dbReference type="ARBA" id="ARBA00024209"/>
    </source>
</evidence>
<dbReference type="UniPathway" id="UPA00143"/>
<keyword evidence="12 16" id="KW-0472">Membrane</keyword>
<feature type="region of interest" description="Disordered" evidence="15">
    <location>
        <begin position="237"/>
        <end position="256"/>
    </location>
</feature>
<keyword evidence="8 14" id="KW-0863">Zinc-finger</keyword>
<evidence type="ECO:0000256" key="14">
    <source>
        <dbReference type="PROSITE-ProRule" id="PRU00175"/>
    </source>
</evidence>
<dbReference type="CDD" id="cd16461">
    <property type="entry name" value="RING-H2_EL5-like"/>
    <property type="match status" value="1"/>
</dbReference>
<evidence type="ECO:0000256" key="3">
    <source>
        <dbReference type="ARBA" id="ARBA00004906"/>
    </source>
</evidence>